<dbReference type="Gene3D" id="2.170.130.10">
    <property type="entry name" value="TonB-dependent receptor, plug domain"/>
    <property type="match status" value="1"/>
</dbReference>
<keyword evidence="4 10" id="KW-0812">Transmembrane</keyword>
<dbReference type="PANTHER" id="PTHR30069:SF29">
    <property type="entry name" value="HEMOGLOBIN AND HEMOGLOBIN-HAPTOGLOBIN-BINDING PROTEIN 1-RELATED"/>
    <property type="match status" value="1"/>
</dbReference>
<dbReference type="Gene3D" id="3.55.50.30">
    <property type="match status" value="1"/>
</dbReference>
<dbReference type="InterPro" id="IPR037066">
    <property type="entry name" value="Plug_dom_sf"/>
</dbReference>
<dbReference type="GO" id="GO:0044718">
    <property type="term" value="P:siderophore transmembrane transport"/>
    <property type="evidence" value="ECO:0007669"/>
    <property type="project" value="TreeGrafter"/>
</dbReference>
<keyword evidence="5 12" id="KW-0732">Signal</keyword>
<gene>
    <name evidence="15" type="ordered locus">Cpin_4371</name>
</gene>
<evidence type="ECO:0000256" key="11">
    <source>
        <dbReference type="RuleBase" id="RU003357"/>
    </source>
</evidence>
<keyword evidence="8 15" id="KW-0675">Receptor</keyword>
<evidence type="ECO:0000256" key="12">
    <source>
        <dbReference type="SAM" id="SignalP"/>
    </source>
</evidence>
<dbReference type="GO" id="GO:0009279">
    <property type="term" value="C:cell outer membrane"/>
    <property type="evidence" value="ECO:0007669"/>
    <property type="project" value="UniProtKB-SubCell"/>
</dbReference>
<evidence type="ECO:0000256" key="10">
    <source>
        <dbReference type="PROSITE-ProRule" id="PRU01360"/>
    </source>
</evidence>
<accession>A0A979GT43</accession>
<evidence type="ECO:0000256" key="1">
    <source>
        <dbReference type="ARBA" id="ARBA00004571"/>
    </source>
</evidence>
<dbReference type="PROSITE" id="PS52016">
    <property type="entry name" value="TONB_DEPENDENT_REC_3"/>
    <property type="match status" value="1"/>
</dbReference>
<evidence type="ECO:0000256" key="2">
    <source>
        <dbReference type="ARBA" id="ARBA00022448"/>
    </source>
</evidence>
<proteinExistence type="inferred from homology"/>
<reference evidence="15 16" key="2">
    <citation type="journal article" date="2010" name="Stand. Genomic Sci.">
        <title>Complete genome sequence of Chitinophaga pinensis type strain (UQM 2034).</title>
        <authorList>
            <person name="Glavina Del Rio T."/>
            <person name="Abt B."/>
            <person name="Spring S."/>
            <person name="Lapidus A."/>
            <person name="Nolan M."/>
            <person name="Tice H."/>
            <person name="Copeland A."/>
            <person name="Cheng J.F."/>
            <person name="Chen F."/>
            <person name="Bruce D."/>
            <person name="Goodwin L."/>
            <person name="Pitluck S."/>
            <person name="Ivanova N."/>
            <person name="Mavromatis K."/>
            <person name="Mikhailova N."/>
            <person name="Pati A."/>
            <person name="Chen A."/>
            <person name="Palaniappan K."/>
            <person name="Land M."/>
            <person name="Hauser L."/>
            <person name="Chang Y.J."/>
            <person name="Jeffries C.D."/>
            <person name="Chain P."/>
            <person name="Saunders E."/>
            <person name="Detter J.C."/>
            <person name="Brettin T."/>
            <person name="Rohde M."/>
            <person name="Goker M."/>
            <person name="Bristow J."/>
            <person name="Eisen J.A."/>
            <person name="Markowitz V."/>
            <person name="Hugenholtz P."/>
            <person name="Kyrpides N.C."/>
            <person name="Klenk H.P."/>
            <person name="Lucas S."/>
        </authorList>
    </citation>
    <scope>NUCLEOTIDE SEQUENCE [LARGE SCALE GENOMIC DNA]</scope>
    <source>
        <strain evidence="16">ATCC 43595 / DSM 2588 / LMG 13176 / NBRC 15968 / NCIMB 11800 / UQM 2034</strain>
    </source>
</reference>
<dbReference type="EMBL" id="CP001699">
    <property type="protein sequence ID" value="ACU61818.1"/>
    <property type="molecule type" value="Genomic_DNA"/>
</dbReference>
<comment type="subcellular location">
    <subcellularLocation>
        <location evidence="1 10">Cell outer membrane</location>
        <topology evidence="1 10">Multi-pass membrane protein</topology>
    </subcellularLocation>
</comment>
<dbReference type="Gene3D" id="2.60.40.1120">
    <property type="entry name" value="Carboxypeptidase-like, regulatory domain"/>
    <property type="match status" value="1"/>
</dbReference>
<evidence type="ECO:0000256" key="7">
    <source>
        <dbReference type="ARBA" id="ARBA00023136"/>
    </source>
</evidence>
<dbReference type="InterPro" id="IPR039426">
    <property type="entry name" value="TonB-dep_rcpt-like"/>
</dbReference>
<dbReference type="InterPro" id="IPR012910">
    <property type="entry name" value="Plug_dom"/>
</dbReference>
<evidence type="ECO:0000256" key="5">
    <source>
        <dbReference type="ARBA" id="ARBA00022729"/>
    </source>
</evidence>
<evidence type="ECO:0000256" key="6">
    <source>
        <dbReference type="ARBA" id="ARBA00023077"/>
    </source>
</evidence>
<feature type="chain" id="PRO_5037594092" evidence="12">
    <location>
        <begin position="19"/>
        <end position="874"/>
    </location>
</feature>
<protein>
    <submittedName>
        <fullName evidence="15">TonB-dependent receptor plug</fullName>
    </submittedName>
</protein>
<keyword evidence="6 11" id="KW-0798">TonB box</keyword>
<keyword evidence="3 10" id="KW-1134">Transmembrane beta strand</keyword>
<feature type="domain" description="TonB-dependent receptor plug" evidence="14">
    <location>
        <begin position="222"/>
        <end position="299"/>
    </location>
</feature>
<dbReference type="InterPro" id="IPR000531">
    <property type="entry name" value="Beta-barrel_TonB"/>
</dbReference>
<organism evidence="15 16">
    <name type="scientific">Chitinophaga pinensis (strain ATCC 43595 / DSM 2588 / LMG 13176 / NBRC 15968 / NCIMB 11800 / UQM 2034)</name>
    <dbReference type="NCBI Taxonomy" id="485918"/>
    <lineage>
        <taxon>Bacteria</taxon>
        <taxon>Pseudomonadati</taxon>
        <taxon>Bacteroidota</taxon>
        <taxon>Chitinophagia</taxon>
        <taxon>Chitinophagales</taxon>
        <taxon>Chitinophagaceae</taxon>
        <taxon>Chitinophaga</taxon>
    </lineage>
</organism>
<keyword evidence="2 10" id="KW-0813">Transport</keyword>
<dbReference type="Gene3D" id="2.40.170.20">
    <property type="entry name" value="TonB-dependent receptor, beta-barrel domain"/>
    <property type="match status" value="1"/>
</dbReference>
<dbReference type="SUPFAM" id="SSF56935">
    <property type="entry name" value="Porins"/>
    <property type="match status" value="1"/>
</dbReference>
<dbReference type="OrthoDB" id="9803050at2"/>
<feature type="domain" description="TonB-dependent receptor-like beta-barrel" evidence="13">
    <location>
        <begin position="402"/>
        <end position="835"/>
    </location>
</feature>
<dbReference type="KEGG" id="cpi:Cpin_4371"/>
<dbReference type="Pfam" id="PF00593">
    <property type="entry name" value="TonB_dep_Rec_b-barrel"/>
    <property type="match status" value="1"/>
</dbReference>
<dbReference type="Pfam" id="PF07715">
    <property type="entry name" value="Plug"/>
    <property type="match status" value="1"/>
</dbReference>
<keyword evidence="7 10" id="KW-0472">Membrane</keyword>
<sequence length="874" mass="98697">MRHFITVYLLLAWLTVNAQNASEKLSINIPAGSLEATLKLLEQKSRTPISYELTRVRGIQVKAHLYIDTPLGKILGDILKGTPLDYKQKGGNILIIARPASVNTLSGFVEDAVSGEKLIGVSIVTTQLQGGTTTNNYGFYSLTVPGDSLRLQISYIGYSRLDTIISMVDNPRINFRLRTGSRQLEAITVNGTHTRRIQESSQMSSINLPAAQVRSLPRLLGEPDLLKALQLMPGVKQGTEGSSALLIRGGTPDQNLILLDGAPLYHPMHLLGIFSTFNTSVLKDVTLYKGAFPARYGGRLSSVVDISTKDGNMYKHHGEFSVGLLSTQLTLEGPLKKGKTSYVLSGRRSYPDLIASPFVKSSEEDLQKFSLFFYDLNAKIHHQFSEKDKLYLSFYMGKDKLRIRDRYSDDSEGPTDNYDLSDLNIQWGNITGTLRWTHIVSPKLFTNTMLIGSSYKFSTGIHTEDKYDADASSNTLKLNSGIRDYGVKTDIDYRPMPAHAIKMGASYMHRRFTPGIIRMKQTEGDDTILDSVNNNRNIPASEMDLYAEDDWEITSRLKLNAGLHWSGFSVQDHFYHSLQPRVSMRFLLPGDWGLKASYTHMTQYIHLLANNSISLPTDLWVPATRKVAPQQADQFALGLARNLFRNRYEFSAEVYYKKMREVAEYKDGAEYLTTSKGDTWQDQIASGTGRSYGLEVLLQKKTGRLTGWLGYTWAISDRNIPGVNYGHTFYYKYDRRHDFHLVTIYKLRKNIELSGSWTYQSASPFTVPVARYEGTIGPVTPNDPNNWSPTVDYINNRNNVRITAYHRLDLGVNFIKEKKNGNVRTWNISVLNAYNRMNPFFYYVKDYSDNKAKVNLNGLVLLPLTPSFSYSLKF</sequence>
<keyword evidence="9 10" id="KW-0998">Cell outer membrane</keyword>
<evidence type="ECO:0000259" key="13">
    <source>
        <dbReference type="Pfam" id="PF00593"/>
    </source>
</evidence>
<feature type="signal peptide" evidence="12">
    <location>
        <begin position="1"/>
        <end position="18"/>
    </location>
</feature>
<name>A0A979GT43_CHIPD</name>
<reference evidence="16" key="1">
    <citation type="submission" date="2009-08" db="EMBL/GenBank/DDBJ databases">
        <title>The complete genome of Chitinophaga pinensis DSM 2588.</title>
        <authorList>
            <consortium name="US DOE Joint Genome Institute (JGI-PGF)"/>
            <person name="Lucas S."/>
            <person name="Copeland A."/>
            <person name="Lapidus A."/>
            <person name="Glavina del Rio T."/>
            <person name="Dalin E."/>
            <person name="Tice H."/>
            <person name="Bruce D."/>
            <person name="Goodwin L."/>
            <person name="Pitluck S."/>
            <person name="Kyrpides N."/>
            <person name="Mavromatis K."/>
            <person name="Ivanova N."/>
            <person name="Mikhailova N."/>
            <person name="Sims D."/>
            <person name="Meinche L."/>
            <person name="Brettin T."/>
            <person name="Detter J.C."/>
            <person name="Han C."/>
            <person name="Larimer F."/>
            <person name="Land M."/>
            <person name="Hauser L."/>
            <person name="Markowitz V."/>
            <person name="Cheng J.-F."/>
            <person name="Hugenholtz P."/>
            <person name="Woyke T."/>
            <person name="Wu D."/>
            <person name="Spring S."/>
            <person name="Klenk H.-P."/>
            <person name="Eisen J.A."/>
        </authorList>
    </citation>
    <scope>NUCLEOTIDE SEQUENCE [LARGE SCALE GENOMIC DNA]</scope>
    <source>
        <strain evidence="16">ATCC 43595 / DSM 2588 / LMG 13176 / NBRC 15968 / NCIMB 11800 / UQM 2034</strain>
    </source>
</reference>
<evidence type="ECO:0000313" key="15">
    <source>
        <dbReference type="EMBL" id="ACU61818.1"/>
    </source>
</evidence>
<dbReference type="GO" id="GO:0015344">
    <property type="term" value="F:siderophore uptake transmembrane transporter activity"/>
    <property type="evidence" value="ECO:0007669"/>
    <property type="project" value="TreeGrafter"/>
</dbReference>
<dbReference type="RefSeq" id="WP_012791986.1">
    <property type="nucleotide sequence ID" value="NC_013132.1"/>
</dbReference>
<evidence type="ECO:0000256" key="3">
    <source>
        <dbReference type="ARBA" id="ARBA00022452"/>
    </source>
</evidence>
<evidence type="ECO:0000313" key="16">
    <source>
        <dbReference type="Proteomes" id="UP000002215"/>
    </source>
</evidence>
<dbReference type="AlphaFoldDB" id="A0A979GT43"/>
<comment type="similarity">
    <text evidence="10 11">Belongs to the TonB-dependent receptor family.</text>
</comment>
<evidence type="ECO:0000256" key="9">
    <source>
        <dbReference type="ARBA" id="ARBA00023237"/>
    </source>
</evidence>
<dbReference type="Pfam" id="PF13715">
    <property type="entry name" value="CarbopepD_reg_2"/>
    <property type="match status" value="1"/>
</dbReference>
<dbReference type="PANTHER" id="PTHR30069">
    <property type="entry name" value="TONB-DEPENDENT OUTER MEMBRANE RECEPTOR"/>
    <property type="match status" value="1"/>
</dbReference>
<dbReference type="Proteomes" id="UP000002215">
    <property type="component" value="Chromosome"/>
</dbReference>
<evidence type="ECO:0000256" key="8">
    <source>
        <dbReference type="ARBA" id="ARBA00023170"/>
    </source>
</evidence>
<dbReference type="InterPro" id="IPR036942">
    <property type="entry name" value="Beta-barrel_TonB_sf"/>
</dbReference>
<dbReference type="InterPro" id="IPR008969">
    <property type="entry name" value="CarboxyPept-like_regulatory"/>
</dbReference>
<evidence type="ECO:0000259" key="14">
    <source>
        <dbReference type="Pfam" id="PF07715"/>
    </source>
</evidence>
<dbReference type="SUPFAM" id="SSF49464">
    <property type="entry name" value="Carboxypeptidase regulatory domain-like"/>
    <property type="match status" value="1"/>
</dbReference>
<evidence type="ECO:0000256" key="4">
    <source>
        <dbReference type="ARBA" id="ARBA00022692"/>
    </source>
</evidence>